<evidence type="ECO:0000313" key="1">
    <source>
        <dbReference type="EMBL" id="SEM61766.1"/>
    </source>
</evidence>
<evidence type="ECO:0000313" key="2">
    <source>
        <dbReference type="Proteomes" id="UP000198744"/>
    </source>
</evidence>
<gene>
    <name evidence="1" type="ORF">SAMN04489760_12716</name>
</gene>
<sequence>MEPCCKPDRFGLGRGDILKRGIKIMDMSGEIQRIRSFGKGKTVKVGMGIFNLNPALPSGCHYKTRA</sequence>
<keyword evidence="2" id="KW-1185">Reference proteome</keyword>
<reference evidence="1 2" key="1">
    <citation type="submission" date="2016-10" db="EMBL/GenBank/DDBJ databases">
        <authorList>
            <person name="de Groot N.N."/>
        </authorList>
    </citation>
    <scope>NUCLEOTIDE SEQUENCE [LARGE SCALE GENOMIC DNA]</scope>
    <source>
        <strain evidence="1 2">DSM 8423</strain>
    </source>
</reference>
<protein>
    <submittedName>
        <fullName evidence="1">Uncharacterized protein</fullName>
    </submittedName>
</protein>
<proteinExistence type="predicted"/>
<dbReference type="EMBL" id="FOBS01000027">
    <property type="protein sequence ID" value="SEM61766.1"/>
    <property type="molecule type" value="Genomic_DNA"/>
</dbReference>
<dbReference type="Proteomes" id="UP000198744">
    <property type="component" value="Unassembled WGS sequence"/>
</dbReference>
<accession>A0A1H7ZU14</accession>
<dbReference type="AlphaFoldDB" id="A0A1H7ZU14"/>
<name>A0A1H7ZU14_9BACT</name>
<organism evidence="1 2">
    <name type="scientific">Syntrophus gentianae</name>
    <dbReference type="NCBI Taxonomy" id="43775"/>
    <lineage>
        <taxon>Bacteria</taxon>
        <taxon>Pseudomonadati</taxon>
        <taxon>Thermodesulfobacteriota</taxon>
        <taxon>Syntrophia</taxon>
        <taxon>Syntrophales</taxon>
        <taxon>Syntrophaceae</taxon>
        <taxon>Syntrophus</taxon>
    </lineage>
</organism>